<dbReference type="GO" id="GO:0016887">
    <property type="term" value="F:ATP hydrolysis activity"/>
    <property type="evidence" value="ECO:0007669"/>
    <property type="project" value="InterPro"/>
</dbReference>
<keyword evidence="4" id="KW-1278">Translocase</keyword>
<feature type="domain" description="ABC transporter" evidence="5">
    <location>
        <begin position="7"/>
        <end position="253"/>
    </location>
</feature>
<evidence type="ECO:0000256" key="3">
    <source>
        <dbReference type="ARBA" id="ARBA00022840"/>
    </source>
</evidence>
<dbReference type="Pfam" id="PF00005">
    <property type="entry name" value="ABC_tran"/>
    <property type="match status" value="1"/>
</dbReference>
<dbReference type="NCBIfam" id="NF010068">
    <property type="entry name" value="PRK13548.1"/>
    <property type="match status" value="1"/>
</dbReference>
<evidence type="ECO:0000313" key="6">
    <source>
        <dbReference type="EMBL" id="AHW64453.1"/>
    </source>
</evidence>
<evidence type="ECO:0000313" key="7">
    <source>
        <dbReference type="Proteomes" id="UP000023703"/>
    </source>
</evidence>
<dbReference type="InterPro" id="IPR027417">
    <property type="entry name" value="P-loop_NTPase"/>
</dbReference>
<dbReference type="PROSITE" id="PS00211">
    <property type="entry name" value="ABC_TRANSPORTER_1"/>
    <property type="match status" value="1"/>
</dbReference>
<dbReference type="STRING" id="1404245.CGLY_10040"/>
<dbReference type="PANTHER" id="PTHR42794">
    <property type="entry name" value="HEMIN IMPORT ATP-BINDING PROTEIN HMUV"/>
    <property type="match status" value="1"/>
</dbReference>
<sequence>MSEEVILSAHGVVVTVGGSRNGRHGTEILHGIDLDLHAGEVLGLIGPNGAGKSTLLGALSGDIEPVSGEVLLAGSPYRRYGVREAARTRSVMLQDSRVSFAHLVRDVVEMGRSAWVGSRGANEREDRGADHALVDTCLRDVGMLEMQDRDVTTLSGGERARVAFARVMVQQARCTLLDEPTAAMDIGHQERTMRSVRRIAAGGVGVIVVLHDLNLAAQYCDRLALLGDGRIDAVGSPVEVCTTERLSRVYEWPVSVDEIHGELWIRPTPSAT</sequence>
<dbReference type="Proteomes" id="UP000023703">
    <property type="component" value="Chromosome"/>
</dbReference>
<dbReference type="Gene3D" id="3.40.50.300">
    <property type="entry name" value="P-loop containing nucleotide triphosphate hydrolases"/>
    <property type="match status" value="1"/>
</dbReference>
<gene>
    <name evidence="6" type="primary">hmuV</name>
    <name evidence="6" type="ORF">CGLY_10040</name>
</gene>
<dbReference type="SUPFAM" id="SSF52540">
    <property type="entry name" value="P-loop containing nucleoside triphosphate hydrolases"/>
    <property type="match status" value="1"/>
</dbReference>
<evidence type="ECO:0000256" key="4">
    <source>
        <dbReference type="ARBA" id="ARBA00022967"/>
    </source>
</evidence>
<dbReference type="eggNOG" id="COG4559">
    <property type="taxonomic scope" value="Bacteria"/>
</dbReference>
<dbReference type="CDD" id="cd03214">
    <property type="entry name" value="ABC_Iron-Siderophores_B12_Hemin"/>
    <property type="match status" value="1"/>
</dbReference>
<dbReference type="PROSITE" id="PS50893">
    <property type="entry name" value="ABC_TRANSPORTER_2"/>
    <property type="match status" value="1"/>
</dbReference>
<reference evidence="6 7" key="1">
    <citation type="journal article" date="2015" name="Int. J. Syst. Evol. Microbiol.">
        <title>Revisiting Corynebacterium glyciniphilum (ex Kubota et al., 1972) sp. nov., nom. rev., isolated from putrefied banana.</title>
        <authorList>
            <person name="Al-Dilaimi A."/>
            <person name="Bednarz H."/>
            <person name="Lomker A."/>
            <person name="Niehaus K."/>
            <person name="Kalinowski J."/>
            <person name="Ruckert C."/>
        </authorList>
    </citation>
    <scope>NUCLEOTIDE SEQUENCE [LARGE SCALE GENOMIC DNA]</scope>
    <source>
        <strain evidence="6">AJ 3170</strain>
    </source>
</reference>
<dbReference type="RefSeq" id="WP_038549170.1">
    <property type="nucleotide sequence ID" value="NZ_CP006842.1"/>
</dbReference>
<dbReference type="SMART" id="SM00382">
    <property type="entry name" value="AAA"/>
    <property type="match status" value="1"/>
</dbReference>
<dbReference type="PANTHER" id="PTHR42794:SF1">
    <property type="entry name" value="HEMIN IMPORT ATP-BINDING PROTEIN HMUV"/>
    <property type="match status" value="1"/>
</dbReference>
<dbReference type="KEGG" id="cgy:CGLY_10040"/>
<keyword evidence="7" id="KW-1185">Reference proteome</keyword>
<dbReference type="EMBL" id="CP006842">
    <property type="protein sequence ID" value="AHW64453.1"/>
    <property type="molecule type" value="Genomic_DNA"/>
</dbReference>
<proteinExistence type="predicted"/>
<keyword evidence="2" id="KW-0547">Nucleotide-binding</keyword>
<keyword evidence="6" id="KW-0378">Hydrolase</keyword>
<dbReference type="HOGENOM" id="CLU_000604_1_11_11"/>
<keyword evidence="1" id="KW-0813">Transport</keyword>
<dbReference type="OrthoDB" id="3579586at2"/>
<dbReference type="InterPro" id="IPR003439">
    <property type="entry name" value="ABC_transporter-like_ATP-bd"/>
</dbReference>
<evidence type="ECO:0000259" key="5">
    <source>
        <dbReference type="PROSITE" id="PS50893"/>
    </source>
</evidence>
<organism evidence="6 7">
    <name type="scientific">Corynebacterium glyciniphilum AJ 3170</name>
    <dbReference type="NCBI Taxonomy" id="1404245"/>
    <lineage>
        <taxon>Bacteria</taxon>
        <taxon>Bacillati</taxon>
        <taxon>Actinomycetota</taxon>
        <taxon>Actinomycetes</taxon>
        <taxon>Mycobacteriales</taxon>
        <taxon>Corynebacteriaceae</taxon>
        <taxon>Corynebacterium</taxon>
    </lineage>
</organism>
<keyword evidence="3" id="KW-0067">ATP-binding</keyword>
<dbReference type="GO" id="GO:0005524">
    <property type="term" value="F:ATP binding"/>
    <property type="evidence" value="ECO:0007669"/>
    <property type="project" value="UniProtKB-KW"/>
</dbReference>
<protein>
    <submittedName>
        <fullName evidence="6">ABC-type iron transporter, ATPase subunit</fullName>
        <ecNumber evidence="6">3.6.3.34</ecNumber>
    </submittedName>
</protein>
<dbReference type="InterPro" id="IPR017871">
    <property type="entry name" value="ABC_transporter-like_CS"/>
</dbReference>
<dbReference type="InterPro" id="IPR003593">
    <property type="entry name" value="AAA+_ATPase"/>
</dbReference>
<dbReference type="EC" id="3.6.3.34" evidence="6"/>
<accession>X5DMU6</accession>
<name>X5DMU6_9CORY</name>
<dbReference type="AlphaFoldDB" id="X5DMU6"/>
<evidence type="ECO:0000256" key="1">
    <source>
        <dbReference type="ARBA" id="ARBA00022448"/>
    </source>
</evidence>
<evidence type="ECO:0000256" key="2">
    <source>
        <dbReference type="ARBA" id="ARBA00022741"/>
    </source>
</evidence>